<evidence type="ECO:0000256" key="2">
    <source>
        <dbReference type="SAM" id="Phobius"/>
    </source>
</evidence>
<accession>A0A2G8SVE5</accession>
<feature type="region of interest" description="Disordered" evidence="1">
    <location>
        <begin position="297"/>
        <end position="358"/>
    </location>
</feature>
<dbReference type="Gene3D" id="2.60.120.260">
    <property type="entry name" value="Galactose-binding domain-like"/>
    <property type="match status" value="1"/>
</dbReference>
<dbReference type="EMBL" id="AYKW01000001">
    <property type="protein sequence ID" value="PIL37745.1"/>
    <property type="molecule type" value="Genomic_DNA"/>
</dbReference>
<keyword evidence="2" id="KW-1133">Transmembrane helix</keyword>
<protein>
    <submittedName>
        <fullName evidence="3">Uncharacterized protein</fullName>
    </submittedName>
</protein>
<feature type="compositionally biased region" description="Low complexity" evidence="1">
    <location>
        <begin position="198"/>
        <end position="217"/>
    </location>
</feature>
<feature type="compositionally biased region" description="Low complexity" evidence="1">
    <location>
        <begin position="140"/>
        <end position="184"/>
    </location>
</feature>
<evidence type="ECO:0000256" key="1">
    <source>
        <dbReference type="SAM" id="MobiDB-lite"/>
    </source>
</evidence>
<dbReference type="OrthoDB" id="2757989at2759"/>
<feature type="transmembrane region" description="Helical" evidence="2">
    <location>
        <begin position="223"/>
        <end position="245"/>
    </location>
</feature>
<feature type="compositionally biased region" description="Low complexity" evidence="1">
    <location>
        <begin position="297"/>
        <end position="315"/>
    </location>
</feature>
<feature type="region of interest" description="Disordered" evidence="1">
    <location>
        <begin position="140"/>
        <end position="219"/>
    </location>
</feature>
<keyword evidence="2" id="KW-0812">Transmembrane</keyword>
<dbReference type="Proteomes" id="UP000230002">
    <property type="component" value="Unassembled WGS sequence"/>
</dbReference>
<feature type="region of interest" description="Disordered" evidence="1">
    <location>
        <begin position="252"/>
        <end position="277"/>
    </location>
</feature>
<sequence length="384" mass="39368">MASSDWVLVDDPDPRIQYSPGWQAFENGSELDGTKHGAAAAGLTATFTFTGTQVIVVGSLGSVDVHGIPTSRYTLDGSDVGSYTAPVVAPGFFRLNVTFFSSRTLAPGDHTLVITNVNGTSPNVFWLDYVEYIASAASTTTTSSSSSSSPSSSSLTTTPATSSSPSSSSSSSQQLTTSSTPPASNQLTPTTSLSFPASSQTPPSDTNTSTTPASSSSHNHTGAIAGGIVGGAALLLALALLLVCLRRRRRHGASSTSPFADPDPPIRPFSSWRGAGADIDEAPSQKQMSMMAMAMAGVSTPTPTPTPSGLSPTLSARAGPPPSESASGGAGTERLPSSEPGVTGEQQPSPRSRFEPRVRVMQSVDSGLRLAGDAVMLPPPYTRE</sequence>
<comment type="caution">
    <text evidence="3">The sequence shown here is derived from an EMBL/GenBank/DDBJ whole genome shotgun (WGS) entry which is preliminary data.</text>
</comment>
<dbReference type="STRING" id="1077348.A0A2G8SVE5"/>
<dbReference type="AlphaFoldDB" id="A0A2G8SVE5"/>
<evidence type="ECO:0000313" key="4">
    <source>
        <dbReference type="Proteomes" id="UP000230002"/>
    </source>
</evidence>
<keyword evidence="2" id="KW-0472">Membrane</keyword>
<organism evidence="3 4">
    <name type="scientific">Ganoderma sinense ZZ0214-1</name>
    <dbReference type="NCBI Taxonomy" id="1077348"/>
    <lineage>
        <taxon>Eukaryota</taxon>
        <taxon>Fungi</taxon>
        <taxon>Dikarya</taxon>
        <taxon>Basidiomycota</taxon>
        <taxon>Agaricomycotina</taxon>
        <taxon>Agaricomycetes</taxon>
        <taxon>Polyporales</taxon>
        <taxon>Polyporaceae</taxon>
        <taxon>Ganoderma</taxon>
    </lineage>
</organism>
<feature type="compositionally biased region" description="Polar residues" evidence="1">
    <location>
        <begin position="185"/>
        <end position="197"/>
    </location>
</feature>
<evidence type="ECO:0000313" key="3">
    <source>
        <dbReference type="EMBL" id="PIL37745.1"/>
    </source>
</evidence>
<reference evidence="3 4" key="1">
    <citation type="journal article" date="2015" name="Sci. Rep.">
        <title>Chromosome-level genome map provides insights into diverse defense mechanisms in the medicinal fungus Ganoderma sinense.</title>
        <authorList>
            <person name="Zhu Y."/>
            <person name="Xu J."/>
            <person name="Sun C."/>
            <person name="Zhou S."/>
            <person name="Xu H."/>
            <person name="Nelson D.R."/>
            <person name="Qian J."/>
            <person name="Song J."/>
            <person name="Luo H."/>
            <person name="Xiang L."/>
            <person name="Li Y."/>
            <person name="Xu Z."/>
            <person name="Ji A."/>
            <person name="Wang L."/>
            <person name="Lu S."/>
            <person name="Hayward A."/>
            <person name="Sun W."/>
            <person name="Li X."/>
            <person name="Schwartz D.C."/>
            <person name="Wang Y."/>
            <person name="Chen S."/>
        </authorList>
    </citation>
    <scope>NUCLEOTIDE SEQUENCE [LARGE SCALE GENOMIC DNA]</scope>
    <source>
        <strain evidence="3 4">ZZ0214-1</strain>
    </source>
</reference>
<keyword evidence="4" id="KW-1185">Reference proteome</keyword>
<gene>
    <name evidence="3" type="ORF">GSI_01439</name>
</gene>
<name>A0A2G8SVE5_9APHY</name>
<proteinExistence type="predicted"/>